<gene>
    <name evidence="1" type="ORF">CONCODRAFT_13752</name>
</gene>
<dbReference type="EMBL" id="KQ965094">
    <property type="protein sequence ID" value="KXN64880.1"/>
    <property type="molecule type" value="Genomic_DNA"/>
</dbReference>
<evidence type="ECO:0000313" key="1">
    <source>
        <dbReference type="EMBL" id="KXN64880.1"/>
    </source>
</evidence>
<dbReference type="Proteomes" id="UP000070444">
    <property type="component" value="Unassembled WGS sequence"/>
</dbReference>
<name>A0A137NQD1_CONC2</name>
<sequence>MDFNVMCQDPSNAWICSYISSVFNMQQFPDDGIDDCKPDRFGKYVGALYDPKSNSFKLKDGSVSTLSDREVGGLFRMMGPSTITTMEFNNNRLNIYYDNDSKKSEDPGTVTDVKCG</sequence>
<keyword evidence="2" id="KW-1185">Reference proteome</keyword>
<dbReference type="Gene3D" id="3.30.10.10">
    <property type="entry name" value="Trypsin Inhibitor V, subunit A"/>
    <property type="match status" value="1"/>
</dbReference>
<reference evidence="1 2" key="1">
    <citation type="journal article" date="2015" name="Genome Biol. Evol.">
        <title>Phylogenomic analyses indicate that early fungi evolved digesting cell walls of algal ancestors of land plants.</title>
        <authorList>
            <person name="Chang Y."/>
            <person name="Wang S."/>
            <person name="Sekimoto S."/>
            <person name="Aerts A.L."/>
            <person name="Choi C."/>
            <person name="Clum A."/>
            <person name="LaButti K.M."/>
            <person name="Lindquist E.A."/>
            <person name="Yee Ngan C."/>
            <person name="Ohm R.A."/>
            <person name="Salamov A.A."/>
            <person name="Grigoriev I.V."/>
            <person name="Spatafora J.W."/>
            <person name="Berbee M.L."/>
        </authorList>
    </citation>
    <scope>NUCLEOTIDE SEQUENCE [LARGE SCALE GENOMIC DNA]</scope>
    <source>
        <strain evidence="1 2">NRRL 28638</strain>
    </source>
</reference>
<accession>A0A137NQD1</accession>
<proteinExistence type="predicted"/>
<evidence type="ECO:0000313" key="2">
    <source>
        <dbReference type="Proteomes" id="UP000070444"/>
    </source>
</evidence>
<dbReference type="AlphaFoldDB" id="A0A137NQD1"/>
<organism evidence="1 2">
    <name type="scientific">Conidiobolus coronatus (strain ATCC 28846 / CBS 209.66 / NRRL 28638)</name>
    <name type="common">Delacroixia coronata</name>
    <dbReference type="NCBI Taxonomy" id="796925"/>
    <lineage>
        <taxon>Eukaryota</taxon>
        <taxon>Fungi</taxon>
        <taxon>Fungi incertae sedis</taxon>
        <taxon>Zoopagomycota</taxon>
        <taxon>Entomophthoromycotina</taxon>
        <taxon>Entomophthoromycetes</taxon>
        <taxon>Entomophthorales</taxon>
        <taxon>Ancylistaceae</taxon>
        <taxon>Conidiobolus</taxon>
    </lineage>
</organism>
<protein>
    <submittedName>
        <fullName evidence="1">Uncharacterized protein</fullName>
    </submittedName>
</protein>